<reference evidence="3 4" key="1">
    <citation type="submission" date="2020-08" db="EMBL/GenBank/DDBJ databases">
        <title>Sequencing the genomes of 1000 actinobacteria strains.</title>
        <authorList>
            <person name="Klenk H.-P."/>
        </authorList>
    </citation>
    <scope>NUCLEOTIDE SEQUENCE [LARGE SCALE GENOMIC DNA]</scope>
    <source>
        <strain evidence="3 4">DSM 43582</strain>
    </source>
</reference>
<feature type="region of interest" description="Disordered" evidence="1">
    <location>
        <begin position="1"/>
        <end position="42"/>
    </location>
</feature>
<protein>
    <submittedName>
        <fullName evidence="3">ParB-like chromosome segregation protein Spo0J</fullName>
    </submittedName>
</protein>
<sequence length="362" mass="39998">MLDSTDSNGFSDSVDRTSGRGDASASSPEFNHSDTMEPRGSDIHKVSIDSLRGSFSPRLNGENKSHIALLVESETPMPPILVDRRTMRVIDGMHRLIAASRKGRTTIDVVFFDGSEADLFLRAVQENVEHGLPLTQAERRVAAERIVSSHAHLSDRAIGKLTGLAARTIATIRKQSSEQAEPSARVGRDGKLRPLDSSEARIQAAELLSSDRGHSLRYIARATGISPATVADVRKRLERGDSPVPGKRGNTKNDTVTVTERQAPVELCVAAPRVQPRATVDPADMLVKLQRDPSMRHNERGRTFLRLLLSTSVLETQGSDMIEAIPPHWIGTVTEFARRYSSMWEKLEGELEYRARIVNPWE</sequence>
<organism evidence="3 4">
    <name type="scientific">Nocardia transvalensis</name>
    <dbReference type="NCBI Taxonomy" id="37333"/>
    <lineage>
        <taxon>Bacteria</taxon>
        <taxon>Bacillati</taxon>
        <taxon>Actinomycetota</taxon>
        <taxon>Actinomycetes</taxon>
        <taxon>Mycobacteriales</taxon>
        <taxon>Nocardiaceae</taxon>
        <taxon>Nocardia</taxon>
    </lineage>
</organism>
<comment type="caution">
    <text evidence="3">The sequence shown here is derived from an EMBL/GenBank/DDBJ whole genome shotgun (WGS) entry which is preliminary data.</text>
</comment>
<accession>A0A7W9UMF5</accession>
<dbReference type="Proteomes" id="UP000540412">
    <property type="component" value="Unassembled WGS sequence"/>
</dbReference>
<dbReference type="RefSeq" id="WP_218003607.1">
    <property type="nucleotide sequence ID" value="NZ_JACHIT010000002.1"/>
</dbReference>
<gene>
    <name evidence="3" type="ORF">BJY24_007229</name>
</gene>
<dbReference type="InterPro" id="IPR036086">
    <property type="entry name" value="ParB/Sulfiredoxin_sf"/>
</dbReference>
<dbReference type="InterPro" id="IPR009057">
    <property type="entry name" value="Homeodomain-like_sf"/>
</dbReference>
<evidence type="ECO:0000256" key="1">
    <source>
        <dbReference type="SAM" id="MobiDB-lite"/>
    </source>
</evidence>
<dbReference type="SUPFAM" id="SSF46689">
    <property type="entry name" value="Homeodomain-like"/>
    <property type="match status" value="1"/>
</dbReference>
<feature type="region of interest" description="Disordered" evidence="1">
    <location>
        <begin position="173"/>
        <end position="192"/>
    </location>
</feature>
<evidence type="ECO:0000313" key="4">
    <source>
        <dbReference type="Proteomes" id="UP000540412"/>
    </source>
</evidence>
<dbReference type="SUPFAM" id="SSF110849">
    <property type="entry name" value="ParB/Sulfiredoxin"/>
    <property type="match status" value="1"/>
</dbReference>
<evidence type="ECO:0000259" key="2">
    <source>
        <dbReference type="SMART" id="SM00470"/>
    </source>
</evidence>
<feature type="domain" description="ParB-like N-terminal" evidence="2">
    <location>
        <begin position="44"/>
        <end position="128"/>
    </location>
</feature>
<evidence type="ECO:0000313" key="3">
    <source>
        <dbReference type="EMBL" id="MBB5918317.1"/>
    </source>
</evidence>
<dbReference type="Gene3D" id="3.90.1530.10">
    <property type="entry name" value="Conserved hypothetical protein from pyrococcus furiosus pfu- 392566-001, ParB domain"/>
    <property type="match status" value="1"/>
</dbReference>
<name>A0A7W9UMF5_9NOCA</name>
<keyword evidence="4" id="KW-1185">Reference proteome</keyword>
<dbReference type="InterPro" id="IPR003115">
    <property type="entry name" value="ParB_N"/>
</dbReference>
<dbReference type="SMART" id="SM00470">
    <property type="entry name" value="ParB"/>
    <property type="match status" value="1"/>
</dbReference>
<dbReference type="EMBL" id="JACHIT010000002">
    <property type="protein sequence ID" value="MBB5918317.1"/>
    <property type="molecule type" value="Genomic_DNA"/>
</dbReference>
<feature type="compositionally biased region" description="Polar residues" evidence="1">
    <location>
        <begin position="1"/>
        <end position="11"/>
    </location>
</feature>
<dbReference type="AlphaFoldDB" id="A0A7W9UMF5"/>
<proteinExistence type="predicted"/>
<feature type="compositionally biased region" description="Basic and acidic residues" evidence="1">
    <location>
        <begin position="31"/>
        <end position="42"/>
    </location>
</feature>